<keyword evidence="1 6" id="KW-0645">Protease</keyword>
<dbReference type="GO" id="GO:0051603">
    <property type="term" value="P:proteolysis involved in protein catabolic process"/>
    <property type="evidence" value="ECO:0007669"/>
    <property type="project" value="TreeGrafter"/>
</dbReference>
<dbReference type="Proteomes" id="UP000175968">
    <property type="component" value="Chromosome"/>
</dbReference>
<dbReference type="InterPro" id="IPR051156">
    <property type="entry name" value="Mito/Outer_Membr_Metalloprot"/>
</dbReference>
<keyword evidence="11" id="KW-1185">Reference proteome</keyword>
<evidence type="ECO:0000259" key="9">
    <source>
        <dbReference type="Pfam" id="PF01435"/>
    </source>
</evidence>
<proteinExistence type="inferred from homology"/>
<evidence type="ECO:0000256" key="8">
    <source>
        <dbReference type="SAM" id="SignalP"/>
    </source>
</evidence>
<evidence type="ECO:0000256" key="5">
    <source>
        <dbReference type="ARBA" id="ARBA00023049"/>
    </source>
</evidence>
<dbReference type="PANTHER" id="PTHR22726:SF8">
    <property type="entry name" value="METALLOPROTEASE YCAL"/>
    <property type="match status" value="1"/>
</dbReference>
<keyword evidence="4 6" id="KW-0862">Zinc</keyword>
<comment type="similarity">
    <text evidence="6">Belongs to the peptidase M48 family.</text>
</comment>
<accession>A0AAC9I251</accession>
<dbReference type="GO" id="GO:0046872">
    <property type="term" value="F:metal ion binding"/>
    <property type="evidence" value="ECO:0007669"/>
    <property type="project" value="UniProtKB-KW"/>
</dbReference>
<dbReference type="PANTHER" id="PTHR22726">
    <property type="entry name" value="METALLOENDOPEPTIDASE OMA1"/>
    <property type="match status" value="1"/>
</dbReference>
<keyword evidence="3 6" id="KW-0378">Hydrolase</keyword>
<dbReference type="GO" id="GO:0016020">
    <property type="term" value="C:membrane"/>
    <property type="evidence" value="ECO:0007669"/>
    <property type="project" value="TreeGrafter"/>
</dbReference>
<evidence type="ECO:0000313" key="11">
    <source>
        <dbReference type="Proteomes" id="UP000175968"/>
    </source>
</evidence>
<keyword evidence="5 6" id="KW-0482">Metalloprotease</keyword>
<dbReference type="AlphaFoldDB" id="A0AAC9I251"/>
<evidence type="ECO:0000256" key="2">
    <source>
        <dbReference type="ARBA" id="ARBA00022723"/>
    </source>
</evidence>
<dbReference type="GO" id="GO:0004222">
    <property type="term" value="F:metalloendopeptidase activity"/>
    <property type="evidence" value="ECO:0007669"/>
    <property type="project" value="InterPro"/>
</dbReference>
<organism evidence="10 11">
    <name type="scientific">Flavobacterium gilvum</name>
    <dbReference type="NCBI Taxonomy" id="1492737"/>
    <lineage>
        <taxon>Bacteria</taxon>
        <taxon>Pseudomonadati</taxon>
        <taxon>Bacteroidota</taxon>
        <taxon>Flavobacteriia</taxon>
        <taxon>Flavobacteriales</taxon>
        <taxon>Flavobacteriaceae</taxon>
        <taxon>Flavobacterium</taxon>
    </lineage>
</organism>
<evidence type="ECO:0000256" key="3">
    <source>
        <dbReference type="ARBA" id="ARBA00022801"/>
    </source>
</evidence>
<feature type="region of interest" description="Disordered" evidence="7">
    <location>
        <begin position="277"/>
        <end position="300"/>
    </location>
</feature>
<gene>
    <name evidence="10" type="ORF">EM308_00145</name>
</gene>
<dbReference type="Gene3D" id="3.30.2010.10">
    <property type="entry name" value="Metalloproteases ('zincins'), catalytic domain"/>
    <property type="match status" value="1"/>
</dbReference>
<reference evidence="10 11" key="1">
    <citation type="submission" date="2016-10" db="EMBL/GenBank/DDBJ databases">
        <title>Flavobacterium gilvum sp. nov., isolated from stream water.</title>
        <authorList>
            <person name="Shin S.-K."/>
            <person name="Cho Y.-J."/>
            <person name="Yi H."/>
        </authorList>
    </citation>
    <scope>NUCLEOTIDE SEQUENCE [LARGE SCALE GENOMIC DNA]</scope>
    <source>
        <strain evidence="10 11">EM1308</strain>
    </source>
</reference>
<comment type="cofactor">
    <cofactor evidence="6">
        <name>Zn(2+)</name>
        <dbReference type="ChEBI" id="CHEBI:29105"/>
    </cofactor>
    <text evidence="6">Binds 1 zinc ion per subunit.</text>
</comment>
<feature type="chain" id="PRO_5042295975" evidence="8">
    <location>
        <begin position="23"/>
        <end position="300"/>
    </location>
</feature>
<dbReference type="KEGG" id="fgl:EM308_00145"/>
<dbReference type="EMBL" id="CP017479">
    <property type="protein sequence ID" value="AOW08046.1"/>
    <property type="molecule type" value="Genomic_DNA"/>
</dbReference>
<evidence type="ECO:0000256" key="6">
    <source>
        <dbReference type="RuleBase" id="RU003983"/>
    </source>
</evidence>
<feature type="domain" description="Peptidase M48" evidence="9">
    <location>
        <begin position="93"/>
        <end position="251"/>
    </location>
</feature>
<protein>
    <submittedName>
        <fullName evidence="10">Peptidase</fullName>
    </submittedName>
</protein>
<keyword evidence="2" id="KW-0479">Metal-binding</keyword>
<evidence type="ECO:0000313" key="10">
    <source>
        <dbReference type="EMBL" id="AOW08046.1"/>
    </source>
</evidence>
<dbReference type="Pfam" id="PF01435">
    <property type="entry name" value="Peptidase_M48"/>
    <property type="match status" value="1"/>
</dbReference>
<feature type="signal peptide" evidence="8">
    <location>
        <begin position="1"/>
        <end position="22"/>
    </location>
</feature>
<evidence type="ECO:0000256" key="7">
    <source>
        <dbReference type="SAM" id="MobiDB-lite"/>
    </source>
</evidence>
<keyword evidence="8" id="KW-0732">Signal</keyword>
<dbReference type="InterPro" id="IPR001915">
    <property type="entry name" value="Peptidase_M48"/>
</dbReference>
<dbReference type="RefSeq" id="WP_035640918.1">
    <property type="nucleotide sequence ID" value="NZ_CP017479.1"/>
</dbReference>
<sequence length="300" mass="32401">MNTKSLFLSASAVLFGFSVAQAQINLGERALGAVQKGITGFTITDADAAALSKAAVDKMDTENKVAEPTDPYAIRLARVFGKYTKGDTYTLNYKVYLTKDVNAFATADGSVRVFSGLMDIMDDNELIAVIGHEIGHVNNHDSRDAMKAAYKKEALIDAAASQSNKVAAVTDSQLGKIGSAIIDCKFSRKQESEADLFAYEFMKKNGYDVNAEESAFRTLAKMSQSAESSFIDQMMSSHPDSNLRADTAKARAEKDGLYKAYMKKPIINGALPVAKKTTTTKTTTKATTTKTATKTTTTKK</sequence>
<evidence type="ECO:0000256" key="4">
    <source>
        <dbReference type="ARBA" id="ARBA00022833"/>
    </source>
</evidence>
<name>A0AAC9I251_9FLAO</name>
<evidence type="ECO:0000256" key="1">
    <source>
        <dbReference type="ARBA" id="ARBA00022670"/>
    </source>
</evidence>